<feature type="domain" description="HTH marR-type" evidence="4">
    <location>
        <begin position="3"/>
        <end position="137"/>
    </location>
</feature>
<organism evidence="5 6">
    <name type="scientific">Companilactobacillus paralimentarius DSM 13238 = JCM 10415</name>
    <dbReference type="NCBI Taxonomy" id="1122151"/>
    <lineage>
        <taxon>Bacteria</taxon>
        <taxon>Bacillati</taxon>
        <taxon>Bacillota</taxon>
        <taxon>Bacilli</taxon>
        <taxon>Lactobacillales</taxon>
        <taxon>Lactobacillaceae</taxon>
        <taxon>Companilactobacillus</taxon>
    </lineage>
</organism>
<accession>A0A0R1PHA0</accession>
<dbReference type="GeneID" id="96668387"/>
<dbReference type="SMART" id="SM00347">
    <property type="entry name" value="HTH_MARR"/>
    <property type="match status" value="1"/>
</dbReference>
<dbReference type="AlphaFoldDB" id="A0A0R1PHA0"/>
<dbReference type="InterPro" id="IPR036390">
    <property type="entry name" value="WH_DNA-bd_sf"/>
</dbReference>
<dbReference type="PANTHER" id="PTHR42756:SF1">
    <property type="entry name" value="TRANSCRIPTIONAL REPRESSOR OF EMRAB OPERON"/>
    <property type="match status" value="1"/>
</dbReference>
<dbReference type="PATRIC" id="fig|1122151.5.peg.359"/>
<dbReference type="GO" id="GO:0003700">
    <property type="term" value="F:DNA-binding transcription factor activity"/>
    <property type="evidence" value="ECO:0007669"/>
    <property type="project" value="InterPro"/>
</dbReference>
<dbReference type="PRINTS" id="PR00598">
    <property type="entry name" value="HTHMARR"/>
</dbReference>
<dbReference type="GO" id="GO:0003677">
    <property type="term" value="F:DNA binding"/>
    <property type="evidence" value="ECO:0007669"/>
    <property type="project" value="UniProtKB-KW"/>
</dbReference>
<dbReference type="Gene3D" id="1.10.10.10">
    <property type="entry name" value="Winged helix-like DNA-binding domain superfamily/Winged helix DNA-binding domain"/>
    <property type="match status" value="1"/>
</dbReference>
<gene>
    <name evidence="5" type="ORF">FD33_GL000345</name>
</gene>
<dbReference type="Proteomes" id="UP000051908">
    <property type="component" value="Unassembled WGS sequence"/>
</dbReference>
<dbReference type="EMBL" id="AZES01000102">
    <property type="protein sequence ID" value="KRL29924.1"/>
    <property type="molecule type" value="Genomic_DNA"/>
</dbReference>
<comment type="caution">
    <text evidence="5">The sequence shown here is derived from an EMBL/GenBank/DDBJ whole genome shotgun (WGS) entry which is preliminary data.</text>
</comment>
<dbReference type="InterPro" id="IPR036388">
    <property type="entry name" value="WH-like_DNA-bd_sf"/>
</dbReference>
<dbReference type="PROSITE" id="PS50995">
    <property type="entry name" value="HTH_MARR_2"/>
    <property type="match status" value="1"/>
</dbReference>
<dbReference type="SUPFAM" id="SSF46785">
    <property type="entry name" value="Winged helix' DNA-binding domain"/>
    <property type="match status" value="1"/>
</dbReference>
<evidence type="ECO:0000259" key="4">
    <source>
        <dbReference type="PROSITE" id="PS50995"/>
    </source>
</evidence>
<keyword evidence="1" id="KW-0805">Transcription regulation</keyword>
<sequence length="141" mass="16657">MTSKNTNTLLKIASTQLTRRFDAFAKKYDTTWVQMSIIDFLSHHKDQELFQRDIEQEFYIQRSTATITLQRMEKKGLILRVPSTLDARQKSVYLTDKAHALEEKISTYMLHQQQAIEANFTTEELTTVEKFLKFQAFQEEK</sequence>
<evidence type="ECO:0000313" key="6">
    <source>
        <dbReference type="Proteomes" id="UP000051908"/>
    </source>
</evidence>
<dbReference type="InterPro" id="IPR000835">
    <property type="entry name" value="HTH_MarR-typ"/>
</dbReference>
<proteinExistence type="predicted"/>
<evidence type="ECO:0000256" key="1">
    <source>
        <dbReference type="ARBA" id="ARBA00023015"/>
    </source>
</evidence>
<evidence type="ECO:0000313" key="5">
    <source>
        <dbReference type="EMBL" id="KRL29924.1"/>
    </source>
</evidence>
<evidence type="ECO:0000256" key="2">
    <source>
        <dbReference type="ARBA" id="ARBA00023125"/>
    </source>
</evidence>
<dbReference type="PANTHER" id="PTHR42756">
    <property type="entry name" value="TRANSCRIPTIONAL REGULATOR, MARR"/>
    <property type="match status" value="1"/>
</dbReference>
<reference evidence="5 6" key="1">
    <citation type="journal article" date="2015" name="Genome Announc.">
        <title>Expanding the biotechnology potential of lactobacilli through comparative genomics of 213 strains and associated genera.</title>
        <authorList>
            <person name="Sun Z."/>
            <person name="Harris H.M."/>
            <person name="McCann A."/>
            <person name="Guo C."/>
            <person name="Argimon S."/>
            <person name="Zhang W."/>
            <person name="Yang X."/>
            <person name="Jeffery I.B."/>
            <person name="Cooney J.C."/>
            <person name="Kagawa T.F."/>
            <person name="Liu W."/>
            <person name="Song Y."/>
            <person name="Salvetti E."/>
            <person name="Wrobel A."/>
            <person name="Rasinkangas P."/>
            <person name="Parkhill J."/>
            <person name="Rea M.C."/>
            <person name="O'Sullivan O."/>
            <person name="Ritari J."/>
            <person name="Douillard F.P."/>
            <person name="Paul Ross R."/>
            <person name="Yang R."/>
            <person name="Briner A.E."/>
            <person name="Felis G.E."/>
            <person name="de Vos W.M."/>
            <person name="Barrangou R."/>
            <person name="Klaenhammer T.R."/>
            <person name="Caufield P.W."/>
            <person name="Cui Y."/>
            <person name="Zhang H."/>
            <person name="O'Toole P.W."/>
        </authorList>
    </citation>
    <scope>NUCLEOTIDE SEQUENCE [LARGE SCALE GENOMIC DNA]</scope>
    <source>
        <strain evidence="5 6">DSM 13238</strain>
    </source>
</reference>
<keyword evidence="3" id="KW-0804">Transcription</keyword>
<evidence type="ECO:0000256" key="3">
    <source>
        <dbReference type="ARBA" id="ARBA00023163"/>
    </source>
</evidence>
<dbReference type="OrthoDB" id="384891at2"/>
<keyword evidence="2" id="KW-0238">DNA-binding</keyword>
<dbReference type="Pfam" id="PF12802">
    <property type="entry name" value="MarR_2"/>
    <property type="match status" value="1"/>
</dbReference>
<dbReference type="RefSeq" id="WP_025084778.1">
    <property type="nucleotide sequence ID" value="NZ_AZES01000102.1"/>
</dbReference>
<protein>
    <submittedName>
        <fullName evidence="5">MarR family transcriptional regulator</fullName>
    </submittedName>
</protein>
<name>A0A0R1PHA0_9LACO</name>
<keyword evidence="6" id="KW-1185">Reference proteome</keyword>